<evidence type="ECO:0000313" key="2">
    <source>
        <dbReference type="Proteomes" id="UP000309128"/>
    </source>
</evidence>
<dbReference type="RefSeq" id="WP_138669493.1">
    <property type="nucleotide sequence ID" value="NZ_VCKY01000114.1"/>
</dbReference>
<accession>A0A5S4F9X8</accession>
<protein>
    <submittedName>
        <fullName evidence="1">Uncharacterized protein</fullName>
    </submittedName>
</protein>
<gene>
    <name evidence="1" type="ORF">ETD86_29445</name>
</gene>
<dbReference type="OrthoDB" id="4290974at2"/>
<dbReference type="Proteomes" id="UP000309128">
    <property type="component" value="Unassembled WGS sequence"/>
</dbReference>
<keyword evidence="2" id="KW-1185">Reference proteome</keyword>
<proteinExistence type="predicted"/>
<name>A0A5S4F9X8_9ACTN</name>
<reference evidence="1 2" key="1">
    <citation type="submission" date="2019-05" db="EMBL/GenBank/DDBJ databases">
        <title>Draft genome sequence of Nonomuraea turkmeniaca DSM 43926.</title>
        <authorList>
            <person name="Saricaoglu S."/>
            <person name="Isik K."/>
        </authorList>
    </citation>
    <scope>NUCLEOTIDE SEQUENCE [LARGE SCALE GENOMIC DNA]</scope>
    <source>
        <strain evidence="1 2">DSM 43926</strain>
    </source>
</reference>
<dbReference type="AlphaFoldDB" id="A0A5S4F9X8"/>
<sequence>MTGTDRRTASVSPPSEGEARAWLEQVAEHWAAGRRTSAYPPWWNAVEDVWVAYGGPLPSGPGREQVRRSSWVSFHARLVDGREIAVQKRPLLTEEHTATG</sequence>
<evidence type="ECO:0000313" key="1">
    <source>
        <dbReference type="EMBL" id="TMR14073.1"/>
    </source>
</evidence>
<organism evidence="1 2">
    <name type="scientific">Nonomuraea turkmeniaca</name>
    <dbReference type="NCBI Taxonomy" id="103838"/>
    <lineage>
        <taxon>Bacteria</taxon>
        <taxon>Bacillati</taxon>
        <taxon>Actinomycetota</taxon>
        <taxon>Actinomycetes</taxon>
        <taxon>Streptosporangiales</taxon>
        <taxon>Streptosporangiaceae</taxon>
        <taxon>Nonomuraea</taxon>
    </lineage>
</organism>
<dbReference type="EMBL" id="VCKY01000114">
    <property type="protein sequence ID" value="TMR14073.1"/>
    <property type="molecule type" value="Genomic_DNA"/>
</dbReference>
<comment type="caution">
    <text evidence="1">The sequence shown here is derived from an EMBL/GenBank/DDBJ whole genome shotgun (WGS) entry which is preliminary data.</text>
</comment>